<gene>
    <name evidence="2" type="ORF">METZ01_LOCUS433368</name>
</gene>
<keyword evidence="1" id="KW-1133">Transmembrane helix</keyword>
<accession>A0A382YBD1</accession>
<evidence type="ECO:0000313" key="2">
    <source>
        <dbReference type="EMBL" id="SVD80514.1"/>
    </source>
</evidence>
<feature type="transmembrane region" description="Helical" evidence="1">
    <location>
        <begin position="26"/>
        <end position="49"/>
    </location>
</feature>
<name>A0A382YBD1_9ZZZZ</name>
<proteinExistence type="predicted"/>
<keyword evidence="1" id="KW-0812">Transmembrane</keyword>
<dbReference type="EMBL" id="UINC01174406">
    <property type="protein sequence ID" value="SVD80514.1"/>
    <property type="molecule type" value="Genomic_DNA"/>
</dbReference>
<keyword evidence="1" id="KW-0472">Membrane</keyword>
<protein>
    <submittedName>
        <fullName evidence="2">Uncharacterized protein</fullName>
    </submittedName>
</protein>
<sequence>MPPGVEPAPRNVLVQHPDFEIPKPSAVTVLGFIGTRVLVGSLIGVFFWIF</sequence>
<organism evidence="2">
    <name type="scientific">marine metagenome</name>
    <dbReference type="NCBI Taxonomy" id="408172"/>
    <lineage>
        <taxon>unclassified sequences</taxon>
        <taxon>metagenomes</taxon>
        <taxon>ecological metagenomes</taxon>
    </lineage>
</organism>
<reference evidence="2" key="1">
    <citation type="submission" date="2018-05" db="EMBL/GenBank/DDBJ databases">
        <authorList>
            <person name="Lanie J.A."/>
            <person name="Ng W.-L."/>
            <person name="Kazmierczak K.M."/>
            <person name="Andrzejewski T.M."/>
            <person name="Davidsen T.M."/>
            <person name="Wayne K.J."/>
            <person name="Tettelin H."/>
            <person name="Glass J.I."/>
            <person name="Rusch D."/>
            <person name="Podicherti R."/>
            <person name="Tsui H.-C.T."/>
            <person name="Winkler M.E."/>
        </authorList>
    </citation>
    <scope>NUCLEOTIDE SEQUENCE</scope>
</reference>
<evidence type="ECO:0000256" key="1">
    <source>
        <dbReference type="SAM" id="Phobius"/>
    </source>
</evidence>
<dbReference type="AlphaFoldDB" id="A0A382YBD1"/>